<dbReference type="SUPFAM" id="SSF56317">
    <property type="entry name" value="Carbon-nitrogen hydrolase"/>
    <property type="match status" value="1"/>
</dbReference>
<dbReference type="PROSITE" id="PS50263">
    <property type="entry name" value="CN_HYDROLASE"/>
    <property type="match status" value="1"/>
</dbReference>
<dbReference type="PANTHER" id="PTHR46044:SF2">
    <property type="entry name" value="CN HYDROLASE DOMAIN-CONTAINING PROTEIN"/>
    <property type="match status" value="1"/>
</dbReference>
<comment type="similarity">
    <text evidence="1">Belongs to the carbon-nitrogen hydrolase superfamily. Nitrilase family.</text>
</comment>
<dbReference type="GO" id="GO:0003824">
    <property type="term" value="F:catalytic activity"/>
    <property type="evidence" value="ECO:0007669"/>
    <property type="project" value="InterPro"/>
</dbReference>
<gene>
    <name evidence="3" type="ORF">CYLTODRAFT_369987</name>
</gene>
<feature type="domain" description="CN hydrolase" evidence="2">
    <location>
        <begin position="8"/>
        <end position="289"/>
    </location>
</feature>
<dbReference type="InterPro" id="IPR036526">
    <property type="entry name" value="C-N_Hydrolase_sf"/>
</dbReference>
<dbReference type="EMBL" id="KN880459">
    <property type="protein sequence ID" value="KIY71061.1"/>
    <property type="molecule type" value="Genomic_DNA"/>
</dbReference>
<evidence type="ECO:0000259" key="2">
    <source>
        <dbReference type="PROSITE" id="PS50263"/>
    </source>
</evidence>
<organism evidence="3 4">
    <name type="scientific">Cylindrobasidium torrendii FP15055 ss-10</name>
    <dbReference type="NCBI Taxonomy" id="1314674"/>
    <lineage>
        <taxon>Eukaryota</taxon>
        <taxon>Fungi</taxon>
        <taxon>Dikarya</taxon>
        <taxon>Basidiomycota</taxon>
        <taxon>Agaricomycotina</taxon>
        <taxon>Agaricomycetes</taxon>
        <taxon>Agaricomycetidae</taxon>
        <taxon>Agaricales</taxon>
        <taxon>Marasmiineae</taxon>
        <taxon>Physalacriaceae</taxon>
        <taxon>Cylindrobasidium</taxon>
    </lineage>
</organism>
<dbReference type="AlphaFoldDB" id="A0A0D7BNA1"/>
<accession>A0A0D7BNA1</accession>
<evidence type="ECO:0000256" key="1">
    <source>
        <dbReference type="ARBA" id="ARBA00008129"/>
    </source>
</evidence>
<proteinExistence type="inferred from homology"/>
<dbReference type="InterPro" id="IPR003010">
    <property type="entry name" value="C-N_Hydrolase"/>
</dbReference>
<dbReference type="CDD" id="cd07564">
    <property type="entry name" value="nitrilases_CHs"/>
    <property type="match status" value="1"/>
</dbReference>
<protein>
    <submittedName>
        <fullName evidence="3">Putative nitrilase</fullName>
    </submittedName>
</protein>
<dbReference type="OrthoDB" id="10250282at2759"/>
<name>A0A0D7BNA1_9AGAR</name>
<dbReference type="Gene3D" id="3.60.110.10">
    <property type="entry name" value="Carbon-nitrogen hydrolase"/>
    <property type="match status" value="1"/>
</dbReference>
<evidence type="ECO:0000313" key="3">
    <source>
        <dbReference type="EMBL" id="KIY71061.1"/>
    </source>
</evidence>
<evidence type="ECO:0000313" key="4">
    <source>
        <dbReference type="Proteomes" id="UP000054007"/>
    </source>
</evidence>
<dbReference type="InterPro" id="IPR044149">
    <property type="entry name" value="Nitrilases_CHs"/>
</dbReference>
<dbReference type="Proteomes" id="UP000054007">
    <property type="component" value="Unassembled WGS sequence"/>
</dbReference>
<dbReference type="Pfam" id="PF00795">
    <property type="entry name" value="CN_hydrolase"/>
    <property type="match status" value="1"/>
</dbReference>
<dbReference type="PANTHER" id="PTHR46044">
    <property type="entry name" value="NITRILASE"/>
    <property type="match status" value="1"/>
</dbReference>
<keyword evidence="4" id="KW-1185">Reference proteome</keyword>
<sequence>MPCHLPQVRVAACNVAPIYLDTAKTVQKAVSLIAEAAGNRADLVVFPETFIPAYPIWSALASPIDNHDLFCKLAEESIFIDGPEMAILREACRKNKIFAHVGINERSRASLGCIWNASVLIGDTGDILIHHRKLVPTYYEKLTWAPGDGAGLVVCETERLGRIGGLICGENGNSLARFSLMAQGEQLHISQWPPLFPTRRPGESGNFDLIAATRIRVQAHCFEGKCFGIVCSGFMDAAMRDFLVERDPSCATILDNSPLAGSFFIDPTGLQIGDEVIAKEGIAYCDMDLRKCIEPKQFHDFVGGYQRFDVFKIEVNRDRVEPVTFTSRKPTTGRGFQEL</sequence>
<reference evidence="3 4" key="1">
    <citation type="journal article" date="2015" name="Fungal Genet. Biol.">
        <title>Evolution of novel wood decay mechanisms in Agaricales revealed by the genome sequences of Fistulina hepatica and Cylindrobasidium torrendii.</title>
        <authorList>
            <person name="Floudas D."/>
            <person name="Held B.W."/>
            <person name="Riley R."/>
            <person name="Nagy L.G."/>
            <person name="Koehler G."/>
            <person name="Ransdell A.S."/>
            <person name="Younus H."/>
            <person name="Chow J."/>
            <person name="Chiniquy J."/>
            <person name="Lipzen A."/>
            <person name="Tritt A."/>
            <person name="Sun H."/>
            <person name="Haridas S."/>
            <person name="LaButti K."/>
            <person name="Ohm R.A."/>
            <person name="Kues U."/>
            <person name="Blanchette R.A."/>
            <person name="Grigoriev I.V."/>
            <person name="Minto R.E."/>
            <person name="Hibbett D.S."/>
        </authorList>
    </citation>
    <scope>NUCLEOTIDE SEQUENCE [LARGE SCALE GENOMIC DNA]</scope>
    <source>
        <strain evidence="3 4">FP15055 ss-10</strain>
    </source>
</reference>
<dbReference type="STRING" id="1314674.A0A0D7BNA1"/>